<keyword evidence="3" id="KW-1185">Reference proteome</keyword>
<feature type="domain" description="DUF6606" evidence="1">
    <location>
        <begin position="9"/>
        <end position="276"/>
    </location>
</feature>
<gene>
    <name evidence="2" type="ORF">CLCR_09665</name>
</gene>
<evidence type="ECO:0000313" key="3">
    <source>
        <dbReference type="Proteomes" id="UP000094526"/>
    </source>
</evidence>
<proteinExistence type="predicted"/>
<name>A0A1C1CW00_9EURO</name>
<evidence type="ECO:0000313" key="2">
    <source>
        <dbReference type="EMBL" id="OCT52679.1"/>
    </source>
</evidence>
<dbReference type="Pfam" id="PF20255">
    <property type="entry name" value="DUF6606"/>
    <property type="match status" value="1"/>
</dbReference>
<dbReference type="Proteomes" id="UP000094526">
    <property type="component" value="Unassembled WGS sequence"/>
</dbReference>
<organism evidence="2 3">
    <name type="scientific">Cladophialophora carrionii</name>
    <dbReference type="NCBI Taxonomy" id="86049"/>
    <lineage>
        <taxon>Eukaryota</taxon>
        <taxon>Fungi</taxon>
        <taxon>Dikarya</taxon>
        <taxon>Ascomycota</taxon>
        <taxon>Pezizomycotina</taxon>
        <taxon>Eurotiomycetes</taxon>
        <taxon>Chaetothyriomycetidae</taxon>
        <taxon>Chaetothyriales</taxon>
        <taxon>Herpotrichiellaceae</taxon>
        <taxon>Cladophialophora</taxon>
    </lineage>
</organism>
<protein>
    <recommendedName>
        <fullName evidence="1">DUF6606 domain-containing protein</fullName>
    </recommendedName>
</protein>
<dbReference type="VEuPathDB" id="FungiDB:G647_06590"/>
<dbReference type="STRING" id="86049.A0A1C1CW00"/>
<evidence type="ECO:0000259" key="1">
    <source>
        <dbReference type="Pfam" id="PF20255"/>
    </source>
</evidence>
<dbReference type="EMBL" id="LGRB01000008">
    <property type="protein sequence ID" value="OCT52679.1"/>
    <property type="molecule type" value="Genomic_DNA"/>
</dbReference>
<dbReference type="InterPro" id="IPR046541">
    <property type="entry name" value="DUF6606"/>
</dbReference>
<dbReference type="AlphaFoldDB" id="A0A1C1CW00"/>
<comment type="caution">
    <text evidence="2">The sequence shown here is derived from an EMBL/GenBank/DDBJ whole genome shotgun (WGS) entry which is preliminary data.</text>
</comment>
<sequence length="758" mass="85460">MKKEAAKFILEHVFLPPKISQSYHGEAGADELLKRMSQAAHEFADCFSRDSSERRIWAQLQRSISKWVDLYDNGEPCISKIIKILDTMQKDDVLLFYIEPQIAAIVVRNKSRGAIFECFEVFARTDAVLNATDALIRRFPARAVFLPEGRLKNTSFTNELGSAIYKLSVEQLKIAMETTTKAKNTVVEERQSAHPRAVTEWLFGVLGSCGNPVSSHILCKRVHDDVLWKDANLPWRRSGVWLSARVALQTALANAELEGEGHGHYKNFILFLLSRLATTLPATILVPDVLHVLRVKLARRNAKLGPSTFGFVQTAIDEALGSIDENMQRQWTEVVLRDKLKVQPVIHDLLSTELLLKKSSPVLRYIWDRAQTDFAHVVEPYSPPSTAEVILPMRSLPTPAIFERAGDLLSCLVGFELWIEENLGSWLVANIGNPSACQALLELMQKYHAAAKRKYASHPERLSIMLLVMFELWTALDAIATTAHPLLLRYPPEIPSTLFGPLLLSKRGDLERLSRIELHIKSRESRFTASSPSLFNDPTADCFAVKFYDASPSLRELRVKVEQESQKERDDKLVEWEGKKEEYDKLMGKVEAMDCGVWIPRGTDRQGKPYVGKPRHDRYCLKCAQEKKAKAIVISKHEWALPNDDTLCKAVVFELGAPPALVSWRDATFYLLQDVGRSQAIEGPPRQQILLAYPPLKGHTQHGRDRRVTLGSVVKSMLQSHYIKSSLNVDPVFVNNGLVPKMCDTSKTNTSVNRSSTH</sequence>
<dbReference type="VEuPathDB" id="FungiDB:CLCR_09665"/>
<dbReference type="OrthoDB" id="3182339at2759"/>
<accession>A0A1C1CW00</accession>
<reference evidence="3" key="1">
    <citation type="submission" date="2015-07" db="EMBL/GenBank/DDBJ databases">
        <authorList>
            <person name="Teixeira M.M."/>
            <person name="Souza R.C."/>
            <person name="Almeida L.G."/>
            <person name="Vicente V.A."/>
            <person name="de Hoog S."/>
            <person name="Bocca A.L."/>
            <person name="de Almeida S.R."/>
            <person name="Vasconcelos A.T."/>
            <person name="Felipe M.S."/>
        </authorList>
    </citation>
    <scope>NUCLEOTIDE SEQUENCE [LARGE SCALE GENOMIC DNA]</scope>
    <source>
        <strain evidence="3">KSF</strain>
    </source>
</reference>